<dbReference type="Proteomes" id="UP000316921">
    <property type="component" value="Chromosome"/>
</dbReference>
<evidence type="ECO:0000259" key="2">
    <source>
        <dbReference type="PROSITE" id="PS51468"/>
    </source>
</evidence>
<keyword evidence="4" id="KW-1185">Reference proteome</keyword>
<dbReference type="InterPro" id="IPR013694">
    <property type="entry name" value="VIT"/>
</dbReference>
<dbReference type="AlphaFoldDB" id="A0A518BS82"/>
<gene>
    <name evidence="3" type="ORF">Pla133_49500</name>
</gene>
<evidence type="ECO:0000313" key="4">
    <source>
        <dbReference type="Proteomes" id="UP000316921"/>
    </source>
</evidence>
<dbReference type="KEGG" id="pbap:Pla133_49500"/>
<dbReference type="RefSeq" id="WP_145070095.1">
    <property type="nucleotide sequence ID" value="NZ_CP036287.1"/>
</dbReference>
<organism evidence="3 4">
    <name type="scientific">Engelhardtia mirabilis</name>
    <dbReference type="NCBI Taxonomy" id="2528011"/>
    <lineage>
        <taxon>Bacteria</taxon>
        <taxon>Pseudomonadati</taxon>
        <taxon>Planctomycetota</taxon>
        <taxon>Planctomycetia</taxon>
        <taxon>Planctomycetia incertae sedis</taxon>
        <taxon>Engelhardtia</taxon>
    </lineage>
</organism>
<dbReference type="Gene3D" id="3.40.50.410">
    <property type="entry name" value="von Willebrand factor, type A domain"/>
    <property type="match status" value="1"/>
</dbReference>
<proteinExistence type="predicted"/>
<sequence length="1108" mass="117673">MIRLRTARRRSADSSIRQSAAWGLALAGLLASCAGQGTDPEPQPDPAPVPPVTVEAATLLREGPIAWEPEDEVLDSEGAFENSITVSGGAGGSYGGRAGAVIAELSGGTRPSPPASASPPVETEALRALGYVGGNSDDGWVTELGEETDGERAKQALARLWQRATAKPNTSRLLVGEDDSLPLEGASTEVWIEGFRARVVVDLVYRNDRDRQLEGSFQLRLPDGASPYYLAFGAETWSPQTPDDTWTPRRDADERAQSGSSPADIARARAPFWAGVKEARMVTRDRGAKAYEETVARQVDPALLEWAGAGVFRAKLFPLVPGELHRVVLGYELDLSRVQAAEFQLALGLTSAPTHPVDVHIDLPAGARAELLAGDLHQSFGAAGGVHEHVQLDGATIDGLAILVSDLATPLLVTPGVAGRGLFATTVQPALETAPAESAQRAVILLDTSRSAAAGYTTWMALLEALLGGEAAPREFALLAFDAGQTWLTRGFVTNDAAGRRTALEAARAQWLAGATDLAGALSEAVAPAWWNGPVDWDLFLLGDGASTWGEADPARITAALDRAPRTSLFAYRTGQAGGDVALLERLVRASGGAVFNVAGDSAVAAAATAHSSRPWRLVEARVDGASDLLIAGRPRFLFPGQALTVVGSGAPSAGAVLELDLERDGQVLTWRTPLTQQMTGSLAERAFGQIAVAQLEELEPASRTEAEDFALHFRVPGSSCSLLMLETEAEYEAYGLGERDTWDAVAELAVAATIERLWREAGASLADPRARLANFLERLQNLPDVNFESAGELVAALATIDPATLTIAPEPLETTRRAEDVAEAIRAAVGAEEVLESEVREATAAQADAGRLSKADRLRALSTVAETHAGEPAAARELGFDALALGYPGHAYHQLLRAAEARPFEPSTYLALAEAAAEAGNLQLAWIWFEVALGGQWSGRFGDFRQIASVTCLHWLRENASDLPNAAAERLRGLAGQIAAEAGFAEADIVVFVQWSTDRTDVDLHVLEPGGERCYYGHKTTAQGGRISTDVTQGLGPEMYVLPQAGPGDYGIGVNYFASDRNKTELRTRVHATVFRNFGRPTEQLERRALTLEDAGGMRDIGILTIE</sequence>
<dbReference type="PROSITE" id="PS51257">
    <property type="entry name" value="PROKAR_LIPOPROTEIN"/>
    <property type="match status" value="1"/>
</dbReference>
<feature type="compositionally biased region" description="Basic and acidic residues" evidence="1">
    <location>
        <begin position="246"/>
        <end position="256"/>
    </location>
</feature>
<accession>A0A518BS82</accession>
<evidence type="ECO:0000313" key="3">
    <source>
        <dbReference type="EMBL" id="QDU69828.1"/>
    </source>
</evidence>
<protein>
    <recommendedName>
        <fullName evidence="2">VIT domain-containing protein</fullName>
    </recommendedName>
</protein>
<name>A0A518BS82_9BACT</name>
<feature type="region of interest" description="Disordered" evidence="1">
    <location>
        <begin position="235"/>
        <end position="262"/>
    </location>
</feature>
<evidence type="ECO:0000256" key="1">
    <source>
        <dbReference type="SAM" id="MobiDB-lite"/>
    </source>
</evidence>
<dbReference type="EMBL" id="CP036287">
    <property type="protein sequence ID" value="QDU69828.1"/>
    <property type="molecule type" value="Genomic_DNA"/>
</dbReference>
<dbReference type="CDD" id="cd00198">
    <property type="entry name" value="vWFA"/>
    <property type="match status" value="1"/>
</dbReference>
<dbReference type="SUPFAM" id="SSF53300">
    <property type="entry name" value="vWA-like"/>
    <property type="match status" value="1"/>
</dbReference>
<reference evidence="3 4" key="1">
    <citation type="submission" date="2019-02" db="EMBL/GenBank/DDBJ databases">
        <title>Deep-cultivation of Planctomycetes and their phenomic and genomic characterization uncovers novel biology.</title>
        <authorList>
            <person name="Wiegand S."/>
            <person name="Jogler M."/>
            <person name="Boedeker C."/>
            <person name="Pinto D."/>
            <person name="Vollmers J."/>
            <person name="Rivas-Marin E."/>
            <person name="Kohn T."/>
            <person name="Peeters S.H."/>
            <person name="Heuer A."/>
            <person name="Rast P."/>
            <person name="Oberbeckmann S."/>
            <person name="Bunk B."/>
            <person name="Jeske O."/>
            <person name="Meyerdierks A."/>
            <person name="Storesund J.E."/>
            <person name="Kallscheuer N."/>
            <person name="Luecker S."/>
            <person name="Lage O.M."/>
            <person name="Pohl T."/>
            <person name="Merkel B.J."/>
            <person name="Hornburger P."/>
            <person name="Mueller R.-W."/>
            <person name="Bruemmer F."/>
            <person name="Labrenz M."/>
            <person name="Spormann A.M."/>
            <person name="Op den Camp H."/>
            <person name="Overmann J."/>
            <person name="Amann R."/>
            <person name="Jetten M.S.M."/>
            <person name="Mascher T."/>
            <person name="Medema M.H."/>
            <person name="Devos D.P."/>
            <person name="Kaster A.-K."/>
            <person name="Ovreas L."/>
            <person name="Rohde M."/>
            <person name="Galperin M.Y."/>
            <person name="Jogler C."/>
        </authorList>
    </citation>
    <scope>NUCLEOTIDE SEQUENCE [LARGE SCALE GENOMIC DNA]</scope>
    <source>
        <strain evidence="3 4">Pla133</strain>
    </source>
</reference>
<dbReference type="PROSITE" id="PS51468">
    <property type="entry name" value="VIT"/>
    <property type="match status" value="1"/>
</dbReference>
<dbReference type="InterPro" id="IPR036465">
    <property type="entry name" value="vWFA_dom_sf"/>
</dbReference>
<feature type="domain" description="VIT" evidence="2">
    <location>
        <begin position="167"/>
        <end position="333"/>
    </location>
</feature>